<evidence type="ECO:0000313" key="1">
    <source>
        <dbReference type="EMBL" id="KKM26478.1"/>
    </source>
</evidence>
<accession>A0A0F9KWI4</accession>
<reference evidence="1" key="1">
    <citation type="journal article" date="2015" name="Nature">
        <title>Complex archaea that bridge the gap between prokaryotes and eukaryotes.</title>
        <authorList>
            <person name="Spang A."/>
            <person name="Saw J.H."/>
            <person name="Jorgensen S.L."/>
            <person name="Zaremba-Niedzwiedzka K."/>
            <person name="Martijn J."/>
            <person name="Lind A.E."/>
            <person name="van Eijk R."/>
            <person name="Schleper C."/>
            <person name="Guy L."/>
            <person name="Ettema T.J."/>
        </authorList>
    </citation>
    <scope>NUCLEOTIDE SEQUENCE</scope>
</reference>
<proteinExistence type="predicted"/>
<comment type="caution">
    <text evidence="1">The sequence shown here is derived from an EMBL/GenBank/DDBJ whole genome shotgun (WGS) entry which is preliminary data.</text>
</comment>
<dbReference type="AlphaFoldDB" id="A0A0F9KWI4"/>
<sequence>MDRPFMTWQEKDRLLDEKDKEIKRLQDKYEKPGQKCGNGHVNNLPIKLWDCPVCTEKLRKEKEWLLNRCVLRESWTQTIHNSDDELEKDIIECMQQALQDQS</sequence>
<protein>
    <submittedName>
        <fullName evidence="1">Uncharacterized protein</fullName>
    </submittedName>
</protein>
<dbReference type="EMBL" id="LAZR01012503">
    <property type="protein sequence ID" value="KKM26478.1"/>
    <property type="molecule type" value="Genomic_DNA"/>
</dbReference>
<name>A0A0F9KWI4_9ZZZZ</name>
<organism evidence="1">
    <name type="scientific">marine sediment metagenome</name>
    <dbReference type="NCBI Taxonomy" id="412755"/>
    <lineage>
        <taxon>unclassified sequences</taxon>
        <taxon>metagenomes</taxon>
        <taxon>ecological metagenomes</taxon>
    </lineage>
</organism>
<gene>
    <name evidence="1" type="ORF">LCGC14_1584410</name>
</gene>